<dbReference type="Proteomes" id="UP001157733">
    <property type="component" value="Chromosome"/>
</dbReference>
<sequence>MSTKGSIHIMLWPVNSDPSAVFKVGLLIDRLTAVMMVLITSVSTIIHVYSIRYLEGDPGYARFYALLSFITFVILSLVCSSNLFMLFVFWSLLSWALYLILVFNCSHPDAKKNAFKTFFVHRVGDVSFLFGIFLTYKYYGTLEFSELFEAAKRSQTISLLPGNLFDVNVVSLITLLIFVGAMAKSAQFPLHVWLPDTMDSPTPVSALMHAGIVNAGGFLLNRLAPFYALSPTTLHVVFVIGALTVLLGASMMLVQNDIKKTLGFSTMGQMGYMVMECGLGAFALAIFHLIAHGLFKATLFLGAGQGIHEARNEPEFPDASAHQPVQAPTHLTWITGLILTLIMPLVILMLAHDVLDVPLKDANGTVIFLFFGWVTASQAMFSLYRLYPVGSWAAVSTMVGALFLIVFVYLWAGEAFTHFIYHQPGVAAGFFKAAALHPRVFDMLVLMATVLIVFGWVVLYTNSKGQAIFMRSWILSIRNQMYILLINRFYLDLAYVRCGDNLLRLAQKVASRF</sequence>
<evidence type="ECO:0000313" key="10">
    <source>
        <dbReference type="Proteomes" id="UP001157733"/>
    </source>
</evidence>
<feature type="transmembrane region" description="Helical" evidence="6">
    <location>
        <begin position="274"/>
        <end position="295"/>
    </location>
</feature>
<feature type="domain" description="NADH:quinone oxidoreductase/Mrp antiporter transmembrane" evidence="7">
    <location>
        <begin position="80"/>
        <end position="351"/>
    </location>
</feature>
<dbReference type="PRINTS" id="PR01435">
    <property type="entry name" value="NPOXDRDTASE5"/>
</dbReference>
<comment type="subcellular location">
    <subcellularLocation>
        <location evidence="1">Endomembrane system</location>
        <topology evidence="1">Multi-pass membrane protein</topology>
    </subcellularLocation>
    <subcellularLocation>
        <location evidence="5">Membrane</location>
        <topology evidence="5">Multi-pass membrane protein</topology>
    </subcellularLocation>
</comment>
<feature type="transmembrane region" description="Helical" evidence="6">
    <location>
        <begin position="31"/>
        <end position="49"/>
    </location>
</feature>
<dbReference type="PANTHER" id="PTHR42829:SF1">
    <property type="entry name" value="INORGANIC CARBON TRANSPORTER SUBUNIT DABB-RELATED"/>
    <property type="match status" value="1"/>
</dbReference>
<dbReference type="Pfam" id="PF00361">
    <property type="entry name" value="Proton_antipo_M"/>
    <property type="match status" value="1"/>
</dbReference>
<evidence type="ECO:0000256" key="4">
    <source>
        <dbReference type="ARBA" id="ARBA00023136"/>
    </source>
</evidence>
<feature type="transmembrane region" description="Helical" evidence="6">
    <location>
        <begin position="84"/>
        <end position="106"/>
    </location>
</feature>
<name>A0ABN8VWI1_9BACT</name>
<dbReference type="GO" id="GO:0050136">
    <property type="term" value="F:NADH dehydrogenase (quinone) (non-electrogenic) activity"/>
    <property type="evidence" value="ECO:0007669"/>
    <property type="project" value="UniProtKB-EC"/>
</dbReference>
<keyword evidence="10" id="KW-1185">Reference proteome</keyword>
<keyword evidence="9" id="KW-0560">Oxidoreductase</keyword>
<dbReference type="PRINTS" id="PR01434">
    <property type="entry name" value="NADHDHGNASE5"/>
</dbReference>
<keyword evidence="3 6" id="KW-1133">Transmembrane helix</keyword>
<gene>
    <name evidence="9" type="ORF">NSPWAT_0696</name>
</gene>
<reference evidence="9 10" key="1">
    <citation type="submission" date="2022-09" db="EMBL/GenBank/DDBJ databases">
        <authorList>
            <person name="Kop L."/>
        </authorList>
    </citation>
    <scope>NUCLEOTIDE SEQUENCE [LARGE SCALE GENOMIC DNA]</scope>
    <source>
        <strain evidence="9 10">347</strain>
    </source>
</reference>
<dbReference type="PANTHER" id="PTHR42829">
    <property type="entry name" value="NADH-UBIQUINONE OXIDOREDUCTASE CHAIN 5"/>
    <property type="match status" value="1"/>
</dbReference>
<dbReference type="InterPro" id="IPR001750">
    <property type="entry name" value="ND/Mrp_TM"/>
</dbReference>
<feature type="transmembrane region" description="Helical" evidence="6">
    <location>
        <begin position="390"/>
        <end position="412"/>
    </location>
</feature>
<feature type="transmembrane region" description="Helical" evidence="6">
    <location>
        <begin position="118"/>
        <end position="139"/>
    </location>
</feature>
<protein>
    <submittedName>
        <fullName evidence="9">NADH-quinone oxidoreductase, subunit L</fullName>
        <ecNumber evidence="9">1.6.5.9</ecNumber>
    </submittedName>
</protein>
<keyword evidence="4 6" id="KW-0472">Membrane</keyword>
<evidence type="ECO:0000313" key="9">
    <source>
        <dbReference type="EMBL" id="CAI2717555.1"/>
    </source>
</evidence>
<dbReference type="InterPro" id="IPR003945">
    <property type="entry name" value="NU5C-like"/>
</dbReference>
<feature type="transmembrane region" description="Helical" evidence="6">
    <location>
        <begin position="61"/>
        <end position="78"/>
    </location>
</feature>
<accession>A0ABN8VWI1</accession>
<dbReference type="Pfam" id="PF00662">
    <property type="entry name" value="Proton_antipo_N"/>
    <property type="match status" value="1"/>
</dbReference>
<evidence type="ECO:0000256" key="5">
    <source>
        <dbReference type="RuleBase" id="RU000320"/>
    </source>
</evidence>
<feature type="domain" description="NADH-Ubiquinone oxidoreductase (complex I) chain 5 N-terminal" evidence="8">
    <location>
        <begin position="22"/>
        <end position="64"/>
    </location>
</feature>
<evidence type="ECO:0000256" key="6">
    <source>
        <dbReference type="SAM" id="Phobius"/>
    </source>
</evidence>
<feature type="transmembrane region" description="Helical" evidence="6">
    <location>
        <begin position="236"/>
        <end position="254"/>
    </location>
</feature>
<feature type="transmembrane region" description="Helical" evidence="6">
    <location>
        <begin position="363"/>
        <end position="384"/>
    </location>
</feature>
<evidence type="ECO:0000256" key="2">
    <source>
        <dbReference type="ARBA" id="ARBA00022692"/>
    </source>
</evidence>
<evidence type="ECO:0000256" key="1">
    <source>
        <dbReference type="ARBA" id="ARBA00004127"/>
    </source>
</evidence>
<proteinExistence type="predicted"/>
<feature type="transmembrane region" description="Helical" evidence="6">
    <location>
        <begin position="204"/>
        <end position="224"/>
    </location>
</feature>
<dbReference type="EC" id="1.6.5.9" evidence="9"/>
<evidence type="ECO:0000259" key="8">
    <source>
        <dbReference type="Pfam" id="PF00662"/>
    </source>
</evidence>
<feature type="transmembrane region" description="Helical" evidence="6">
    <location>
        <begin position="443"/>
        <end position="461"/>
    </location>
</feature>
<evidence type="ECO:0000259" key="7">
    <source>
        <dbReference type="Pfam" id="PF00361"/>
    </source>
</evidence>
<feature type="transmembrane region" description="Helical" evidence="6">
    <location>
        <begin position="331"/>
        <end position="351"/>
    </location>
</feature>
<dbReference type="EMBL" id="OX336137">
    <property type="protein sequence ID" value="CAI2717555.1"/>
    <property type="molecule type" value="Genomic_DNA"/>
</dbReference>
<evidence type="ECO:0000256" key="3">
    <source>
        <dbReference type="ARBA" id="ARBA00022989"/>
    </source>
</evidence>
<dbReference type="InterPro" id="IPR001516">
    <property type="entry name" value="Proton_antipo_N"/>
</dbReference>
<organism evidence="9 10">
    <name type="scientific">Nitrospina watsonii</name>
    <dbReference type="NCBI Taxonomy" id="1323948"/>
    <lineage>
        <taxon>Bacteria</taxon>
        <taxon>Pseudomonadati</taxon>
        <taxon>Nitrospinota/Tectimicrobiota group</taxon>
        <taxon>Nitrospinota</taxon>
        <taxon>Nitrospinia</taxon>
        <taxon>Nitrospinales</taxon>
        <taxon>Nitrospinaceae</taxon>
        <taxon>Nitrospina</taxon>
    </lineage>
</organism>
<keyword evidence="2 5" id="KW-0812">Transmembrane</keyword>
<feature type="transmembrane region" description="Helical" evidence="6">
    <location>
        <begin position="159"/>
        <end position="183"/>
    </location>
</feature>